<comment type="caution">
    <text evidence="1">The sequence shown here is derived from an EMBL/GenBank/DDBJ whole genome shotgun (WGS) entry which is preliminary data.</text>
</comment>
<organism evidence="1 2">
    <name type="scientific">Puccinia graminis f. sp. tritici</name>
    <dbReference type="NCBI Taxonomy" id="56615"/>
    <lineage>
        <taxon>Eukaryota</taxon>
        <taxon>Fungi</taxon>
        <taxon>Dikarya</taxon>
        <taxon>Basidiomycota</taxon>
        <taxon>Pucciniomycotina</taxon>
        <taxon>Pucciniomycetes</taxon>
        <taxon>Pucciniales</taxon>
        <taxon>Pucciniaceae</taxon>
        <taxon>Puccinia</taxon>
    </lineage>
</organism>
<dbReference type="EMBL" id="VDEP01000382">
    <property type="protein sequence ID" value="KAA1091806.1"/>
    <property type="molecule type" value="Genomic_DNA"/>
</dbReference>
<evidence type="ECO:0000313" key="1">
    <source>
        <dbReference type="EMBL" id="KAA1091806.1"/>
    </source>
</evidence>
<dbReference type="AlphaFoldDB" id="A0A5B0NT38"/>
<evidence type="ECO:0000313" key="2">
    <source>
        <dbReference type="Proteomes" id="UP000325313"/>
    </source>
</evidence>
<accession>A0A5B0NT38</accession>
<name>A0A5B0NT38_PUCGR</name>
<sequence>MHMHDCAYAYKTSNSALLAESPAVNGRLPAGFAGSVKLEEQAAKLNSCWKNSLTACRAKVQIFHKSTVRARPKPGRVWAAYWTPGPNINLSKIEGKSFSAMRATPNLYSSPSIPFLRRSGLIEALEYVALFDAPQKPPYDEGSDRLSHRFHTARSWVDLMPPSRTCQGYRVRR</sequence>
<proteinExistence type="predicted"/>
<dbReference type="Proteomes" id="UP000325313">
    <property type="component" value="Unassembled WGS sequence"/>
</dbReference>
<protein>
    <submittedName>
        <fullName evidence="1">Uncharacterized protein</fullName>
    </submittedName>
</protein>
<reference evidence="1 2" key="1">
    <citation type="submission" date="2019-05" db="EMBL/GenBank/DDBJ databases">
        <title>Emergence of the Ug99 lineage of the wheat stem rust pathogen through somatic hybridization.</title>
        <authorList>
            <person name="Li F."/>
            <person name="Upadhyaya N.M."/>
            <person name="Sperschneider J."/>
            <person name="Matny O."/>
            <person name="Nguyen-Phuc H."/>
            <person name="Mago R."/>
            <person name="Raley C."/>
            <person name="Miller M.E."/>
            <person name="Silverstein K.A.T."/>
            <person name="Henningsen E."/>
            <person name="Hirsch C.D."/>
            <person name="Visser B."/>
            <person name="Pretorius Z.A."/>
            <person name="Steffenson B.J."/>
            <person name="Schwessinger B."/>
            <person name="Dodds P.N."/>
            <person name="Figueroa M."/>
        </authorList>
    </citation>
    <scope>NUCLEOTIDE SEQUENCE [LARGE SCALE GENOMIC DNA]</scope>
    <source>
        <strain evidence="1 2">Ug99</strain>
    </source>
</reference>
<gene>
    <name evidence="1" type="ORF">PGTUg99_013777</name>
</gene>